<dbReference type="PANTHER" id="PTHR43859:SF69">
    <property type="entry name" value="4-COUMARATE--COA LIGASE"/>
    <property type="match status" value="1"/>
</dbReference>
<organism evidence="4 5">
    <name type="scientific">Lolium multiflorum</name>
    <name type="common">Italian ryegrass</name>
    <name type="synonym">Lolium perenne subsp. multiflorum</name>
    <dbReference type="NCBI Taxonomy" id="4521"/>
    <lineage>
        <taxon>Eukaryota</taxon>
        <taxon>Viridiplantae</taxon>
        <taxon>Streptophyta</taxon>
        <taxon>Embryophyta</taxon>
        <taxon>Tracheophyta</taxon>
        <taxon>Spermatophyta</taxon>
        <taxon>Magnoliopsida</taxon>
        <taxon>Liliopsida</taxon>
        <taxon>Poales</taxon>
        <taxon>Poaceae</taxon>
        <taxon>BOP clade</taxon>
        <taxon>Pooideae</taxon>
        <taxon>Poodae</taxon>
        <taxon>Poeae</taxon>
        <taxon>Poeae Chloroplast Group 2 (Poeae type)</taxon>
        <taxon>Loliodinae</taxon>
        <taxon>Loliinae</taxon>
        <taxon>Lolium</taxon>
    </lineage>
</organism>
<protein>
    <recommendedName>
        <fullName evidence="3">AMP-dependent synthetase/ligase domain-containing protein</fullName>
    </recommendedName>
</protein>
<comment type="similarity">
    <text evidence="1">Belongs to the ATP-dependent AMP-binding enzyme family.</text>
</comment>
<dbReference type="PANTHER" id="PTHR43859">
    <property type="entry name" value="ACYL-ACTIVATING ENZYME"/>
    <property type="match status" value="1"/>
</dbReference>
<evidence type="ECO:0000313" key="4">
    <source>
        <dbReference type="EMBL" id="KAK1608104.1"/>
    </source>
</evidence>
<feature type="domain" description="AMP-dependent synthetase/ligase" evidence="3">
    <location>
        <begin position="9"/>
        <end position="79"/>
    </location>
</feature>
<dbReference type="Gene3D" id="3.40.50.980">
    <property type="match status" value="1"/>
</dbReference>
<evidence type="ECO:0000259" key="3">
    <source>
        <dbReference type="Pfam" id="PF00501"/>
    </source>
</evidence>
<dbReference type="EMBL" id="JAUUTY010000007">
    <property type="protein sequence ID" value="KAK1608104.1"/>
    <property type="molecule type" value="Genomic_DNA"/>
</dbReference>
<evidence type="ECO:0000313" key="5">
    <source>
        <dbReference type="Proteomes" id="UP001231189"/>
    </source>
</evidence>
<dbReference type="SUPFAM" id="SSF56801">
    <property type="entry name" value="Acetyl-CoA synthetase-like"/>
    <property type="match status" value="1"/>
</dbReference>
<dbReference type="Pfam" id="PF00501">
    <property type="entry name" value="AMP-binding"/>
    <property type="match status" value="1"/>
</dbReference>
<dbReference type="InterPro" id="IPR000873">
    <property type="entry name" value="AMP-dep_synth/lig_dom"/>
</dbReference>
<sequence length="113" mass="12076">MMEIMPDDDGDHVVVFAQNIPAMCQLHFAVPMSGAVLCALNWLLDTAMASVLLRHSKAKVIFVDVALLGVAQEALVSAAGARAPVAFLHSDLESSRIGFGEIGSSIKRNRTKN</sequence>
<reference evidence="4" key="1">
    <citation type="submission" date="2023-07" db="EMBL/GenBank/DDBJ databases">
        <title>A chromosome-level genome assembly of Lolium multiflorum.</title>
        <authorList>
            <person name="Chen Y."/>
            <person name="Copetti D."/>
            <person name="Kolliker R."/>
            <person name="Studer B."/>
        </authorList>
    </citation>
    <scope>NUCLEOTIDE SEQUENCE</scope>
    <source>
        <strain evidence="4">02402/16</strain>
        <tissue evidence="4">Leaf</tissue>
    </source>
</reference>
<proteinExistence type="inferred from homology"/>
<accession>A0AAD8VIR6</accession>
<name>A0AAD8VIR6_LOLMU</name>
<comment type="caution">
    <text evidence="4">The sequence shown here is derived from an EMBL/GenBank/DDBJ whole genome shotgun (WGS) entry which is preliminary data.</text>
</comment>
<dbReference type="GO" id="GO:0016874">
    <property type="term" value="F:ligase activity"/>
    <property type="evidence" value="ECO:0007669"/>
    <property type="project" value="UniProtKB-KW"/>
</dbReference>
<keyword evidence="2" id="KW-0436">Ligase</keyword>
<gene>
    <name evidence="4" type="ORF">QYE76_031777</name>
</gene>
<dbReference type="AlphaFoldDB" id="A0AAD8VIR6"/>
<evidence type="ECO:0000256" key="2">
    <source>
        <dbReference type="ARBA" id="ARBA00022598"/>
    </source>
</evidence>
<keyword evidence="5" id="KW-1185">Reference proteome</keyword>
<evidence type="ECO:0000256" key="1">
    <source>
        <dbReference type="ARBA" id="ARBA00006432"/>
    </source>
</evidence>
<dbReference type="Proteomes" id="UP001231189">
    <property type="component" value="Unassembled WGS sequence"/>
</dbReference>